<reference evidence="2 3" key="1">
    <citation type="submission" date="2020-08" db="EMBL/GenBank/DDBJ databases">
        <title>Whole genome shotgun sequence of Actinocatenispora thailandica NBRC 105041.</title>
        <authorList>
            <person name="Komaki H."/>
            <person name="Tamura T."/>
        </authorList>
    </citation>
    <scope>NUCLEOTIDE SEQUENCE [LARGE SCALE GENOMIC DNA]</scope>
    <source>
        <strain evidence="2 3">NBRC 105041</strain>
    </source>
</reference>
<proteinExistence type="predicted"/>
<protein>
    <submittedName>
        <fullName evidence="2">Peptide chain release factor 3</fullName>
    </submittedName>
</protein>
<evidence type="ECO:0000313" key="2">
    <source>
        <dbReference type="EMBL" id="BCJ38499.1"/>
    </source>
</evidence>
<dbReference type="AlphaFoldDB" id="A0A7R7DVA2"/>
<dbReference type="InterPro" id="IPR029064">
    <property type="entry name" value="Ribosomal_eL30-like_sf"/>
</dbReference>
<keyword evidence="3" id="KW-1185">Reference proteome</keyword>
<dbReference type="Pfam" id="PF18854">
    <property type="entry name" value="baeRF_family10"/>
    <property type="match status" value="1"/>
</dbReference>
<evidence type="ECO:0000256" key="1">
    <source>
        <dbReference type="SAM" id="MobiDB-lite"/>
    </source>
</evidence>
<dbReference type="KEGG" id="atl:Athai_60020"/>
<dbReference type="Proteomes" id="UP000611640">
    <property type="component" value="Chromosome"/>
</dbReference>
<evidence type="ECO:0000313" key="3">
    <source>
        <dbReference type="Proteomes" id="UP000611640"/>
    </source>
</evidence>
<dbReference type="EMBL" id="AP023355">
    <property type="protein sequence ID" value="BCJ38499.1"/>
    <property type="molecule type" value="Genomic_DNA"/>
</dbReference>
<accession>A0A7R7DVA2</accession>
<gene>
    <name evidence="2" type="ORF">Athai_60020</name>
</gene>
<name>A0A7R7DVA2_9ACTN</name>
<dbReference type="InterPro" id="IPR041202">
    <property type="entry name" value="BaeRF_family10"/>
</dbReference>
<feature type="region of interest" description="Disordered" evidence="1">
    <location>
        <begin position="161"/>
        <end position="182"/>
    </location>
</feature>
<dbReference type="Gene3D" id="3.30.1330.30">
    <property type="match status" value="1"/>
</dbReference>
<organism evidence="2 3">
    <name type="scientific">Actinocatenispora thailandica</name>
    <dbReference type="NCBI Taxonomy" id="227318"/>
    <lineage>
        <taxon>Bacteria</taxon>
        <taxon>Bacillati</taxon>
        <taxon>Actinomycetota</taxon>
        <taxon>Actinomycetes</taxon>
        <taxon>Micromonosporales</taxon>
        <taxon>Micromonosporaceae</taxon>
        <taxon>Actinocatenispora</taxon>
    </lineage>
</organism>
<sequence length="380" mass="40419">MDMFEATELARLAEFADEVGVISLYATVEPGSALGQTRMRSTLTALRRDLAEHADRDWAARAEARLTELEQPIADLLDPTEPGLGRMMFAQIGGDAVHTAWIQRPVGEVAVVEANAYLWPLLAAIEPAPPAGVARVGRDGVRLFDCRYGLAEELTSVSFNLPGTPSSGEQRADVPTLSRAGIHPDRFPQRVEEHLTKHLRQAAGTVTEHVRQRGWHTLVLAGDPRLTRILAEALPPEPDRTELDAVLDPDLTPTGVLDFVTPTLAEARTRRESAAVQRVADLARAGGNGVLGLADTISMLQAGRVERLLLDAAGGWSPEDAVDAGAPPTAVLLAGEGTASELAEGMVELALSRGGAVTLLDSAAVDDLADSDGIAALLRW</sequence>